<feature type="domain" description="RRM" evidence="4">
    <location>
        <begin position="92"/>
        <end position="168"/>
    </location>
</feature>
<evidence type="ECO:0000259" key="4">
    <source>
        <dbReference type="PROSITE" id="PS50102"/>
    </source>
</evidence>
<dbReference type="InterPro" id="IPR012677">
    <property type="entry name" value="Nucleotide-bd_a/b_plait_sf"/>
</dbReference>
<evidence type="ECO:0000313" key="5">
    <source>
        <dbReference type="EMBL" id="KAF0744720.1"/>
    </source>
</evidence>
<protein>
    <recommendedName>
        <fullName evidence="4">RRM domain-containing protein</fullName>
    </recommendedName>
</protein>
<dbReference type="InterPro" id="IPR000504">
    <property type="entry name" value="RRM_dom"/>
</dbReference>
<feature type="region of interest" description="Disordered" evidence="3">
    <location>
        <begin position="1"/>
        <end position="84"/>
    </location>
</feature>
<evidence type="ECO:0000313" key="6">
    <source>
        <dbReference type="Proteomes" id="UP000481153"/>
    </source>
</evidence>
<evidence type="ECO:0000256" key="3">
    <source>
        <dbReference type="SAM" id="MobiDB-lite"/>
    </source>
</evidence>
<keyword evidence="6" id="KW-1185">Reference proteome</keyword>
<dbReference type="EMBL" id="VJMJ01000009">
    <property type="protein sequence ID" value="KAF0744720.1"/>
    <property type="molecule type" value="Genomic_DNA"/>
</dbReference>
<dbReference type="SUPFAM" id="SSF54928">
    <property type="entry name" value="RNA-binding domain, RBD"/>
    <property type="match status" value="1"/>
</dbReference>
<dbReference type="Proteomes" id="UP000481153">
    <property type="component" value="Unassembled WGS sequence"/>
</dbReference>
<feature type="compositionally biased region" description="Basic and acidic residues" evidence="3">
    <location>
        <begin position="33"/>
        <end position="47"/>
    </location>
</feature>
<dbReference type="InterPro" id="IPR035979">
    <property type="entry name" value="RBD_domain_sf"/>
</dbReference>
<keyword evidence="1 2" id="KW-0694">RNA-binding</keyword>
<organism evidence="5 6">
    <name type="scientific">Aphanomyces euteiches</name>
    <dbReference type="NCBI Taxonomy" id="100861"/>
    <lineage>
        <taxon>Eukaryota</taxon>
        <taxon>Sar</taxon>
        <taxon>Stramenopiles</taxon>
        <taxon>Oomycota</taxon>
        <taxon>Saprolegniomycetes</taxon>
        <taxon>Saprolegniales</taxon>
        <taxon>Verrucalvaceae</taxon>
        <taxon>Aphanomyces</taxon>
    </lineage>
</organism>
<dbReference type="PANTHER" id="PTHR23236:SF11">
    <property type="entry name" value="EUKARYOTIC TRANSLATION INITIATION FACTOR 4H"/>
    <property type="match status" value="1"/>
</dbReference>
<feature type="compositionally biased region" description="Basic and acidic residues" evidence="3">
    <location>
        <begin position="259"/>
        <end position="310"/>
    </location>
</feature>
<gene>
    <name evidence="5" type="ORF">Ae201684_001177</name>
</gene>
<dbReference type="PROSITE" id="PS50102">
    <property type="entry name" value="RRM"/>
    <property type="match status" value="1"/>
</dbReference>
<dbReference type="AlphaFoldDB" id="A0A6G0XVN7"/>
<dbReference type="Pfam" id="PF00076">
    <property type="entry name" value="RRM_1"/>
    <property type="match status" value="1"/>
</dbReference>
<dbReference type="CDD" id="cd12402">
    <property type="entry name" value="RRM_eIF4B"/>
    <property type="match status" value="1"/>
</dbReference>
<accession>A0A6G0XVN7</accession>
<dbReference type="GO" id="GO:0003723">
    <property type="term" value="F:RNA binding"/>
    <property type="evidence" value="ECO:0007669"/>
    <property type="project" value="UniProtKB-UniRule"/>
</dbReference>
<name>A0A6G0XVN7_9STRA</name>
<dbReference type="VEuPathDB" id="FungiDB:AeMF1_011293"/>
<dbReference type="PANTHER" id="PTHR23236">
    <property type="entry name" value="EUKARYOTIC TRANSLATION INITIATION FACTOR 4B/4H"/>
    <property type="match status" value="1"/>
</dbReference>
<feature type="compositionally biased region" description="Basic and acidic residues" evidence="3">
    <location>
        <begin position="322"/>
        <end position="339"/>
    </location>
</feature>
<sequence length="368" mass="41400">MIKSFQSMGSSSWADDDELDEQPTAYAKPAAPIHEEHVIEEEPREEQAPPPSRGNSRYNDEYEGGRGGRGRRNSGEYHEKREKLPVPEVGPFKSYVGNLPYSISEDELAEFFAGCNVTDVRIPIDYHSNRPKGFAYMEFADRDSLIHALEFDGKKINQRAIRVDVAGEKKGGRQDSAFFQKRDNYAREDRHQRDDRYQREDRYHREDRRDDRRAEHDQSGHQDEAPVERRKLALAPRSKSKDETDAPASRPSNIFGNAKPRDERNVKPVADRPRQEAPKDQREQGNRRGDKRGDKGGRGDGKQSRAEGDWGRGNAAASAAPQEKKAPKAKAAKAEREPAKAAVFKPAPTTTKTVNAFSALGGDDSDSD</sequence>
<evidence type="ECO:0000256" key="2">
    <source>
        <dbReference type="PROSITE-ProRule" id="PRU00176"/>
    </source>
</evidence>
<feature type="compositionally biased region" description="Basic and acidic residues" evidence="3">
    <location>
        <begin position="73"/>
        <end position="84"/>
    </location>
</feature>
<dbReference type="InterPro" id="IPR033107">
    <property type="entry name" value="EIF-4B_RRM"/>
</dbReference>
<evidence type="ECO:0000256" key="1">
    <source>
        <dbReference type="ARBA" id="ARBA00022884"/>
    </source>
</evidence>
<proteinExistence type="predicted"/>
<dbReference type="Gene3D" id="3.30.70.330">
    <property type="match status" value="1"/>
</dbReference>
<feature type="compositionally biased region" description="Polar residues" evidence="3">
    <location>
        <begin position="1"/>
        <end position="13"/>
    </location>
</feature>
<dbReference type="SMART" id="SM00360">
    <property type="entry name" value="RRM"/>
    <property type="match status" value="1"/>
</dbReference>
<comment type="caution">
    <text evidence="5">The sequence shown here is derived from an EMBL/GenBank/DDBJ whole genome shotgun (WGS) entry which is preliminary data.</text>
</comment>
<feature type="region of interest" description="Disordered" evidence="3">
    <location>
        <begin position="167"/>
        <end position="368"/>
    </location>
</feature>
<feature type="compositionally biased region" description="Basic and acidic residues" evidence="3">
    <location>
        <begin position="180"/>
        <end position="231"/>
    </location>
</feature>
<reference evidence="5 6" key="1">
    <citation type="submission" date="2019-07" db="EMBL/GenBank/DDBJ databases">
        <title>Genomics analysis of Aphanomyces spp. identifies a new class of oomycete effector associated with host adaptation.</title>
        <authorList>
            <person name="Gaulin E."/>
        </authorList>
    </citation>
    <scope>NUCLEOTIDE SEQUENCE [LARGE SCALE GENOMIC DNA]</scope>
    <source>
        <strain evidence="5 6">ATCC 201684</strain>
    </source>
</reference>